<sequence>MAQWTDEEIAAFKNAQTLQNRPYNDDQSSFAEDNPVWEVVVDKQVFIRGAKGIKDTKWYQAGTKNGGQVEINGRKFKVEYQPVNNADLIQDITHAFNNKYHGQYPIDLMVSDPVAKATIAIVKK</sequence>
<proteinExistence type="predicted"/>
<comment type="caution">
    <text evidence="1">The sequence shown here is derived from an EMBL/GenBank/DDBJ whole genome shotgun (WGS) entry which is preliminary data.</text>
</comment>
<gene>
    <name evidence="1" type="ORF">CBF70_11315</name>
</gene>
<evidence type="ECO:0000313" key="2">
    <source>
        <dbReference type="Proteomes" id="UP000215828"/>
    </source>
</evidence>
<dbReference type="Pfam" id="PF10012">
    <property type="entry name" value="DUF2255"/>
    <property type="match status" value="1"/>
</dbReference>
<protein>
    <recommendedName>
        <fullName evidence="3">DUF2255 domain-containing protein</fullName>
    </recommendedName>
</protein>
<dbReference type="RefSeq" id="WP_094495921.1">
    <property type="nucleotide sequence ID" value="NZ_NGNW01000059.1"/>
</dbReference>
<name>A0A256L961_9LACO</name>
<organism evidence="1 2">
    <name type="scientific">Lactobacillus taiwanensis</name>
    <dbReference type="NCBI Taxonomy" id="508451"/>
    <lineage>
        <taxon>Bacteria</taxon>
        <taxon>Bacillati</taxon>
        <taxon>Bacillota</taxon>
        <taxon>Bacilli</taxon>
        <taxon>Lactobacillales</taxon>
        <taxon>Lactobacillaceae</taxon>
        <taxon>Lactobacillus</taxon>
    </lineage>
</organism>
<dbReference type="AlphaFoldDB" id="A0A256L961"/>
<reference evidence="1 2" key="2">
    <citation type="submission" date="2017-09" db="EMBL/GenBank/DDBJ databases">
        <title>Tripartite evolution among Lactobacillus johnsonii, Lactobacillus taiwanensis, Lactobacillus reuteri and their rodent host.</title>
        <authorList>
            <person name="Wang T."/>
            <person name="Knowles S."/>
            <person name="Cheng C."/>
        </authorList>
    </citation>
    <scope>NUCLEOTIDE SEQUENCE [LARGE SCALE GENOMIC DNA]</scope>
    <source>
        <strain evidence="1 2">609q</strain>
    </source>
</reference>
<evidence type="ECO:0000313" key="1">
    <source>
        <dbReference type="EMBL" id="OYR89948.1"/>
    </source>
</evidence>
<dbReference type="EMBL" id="NGNX01000063">
    <property type="protein sequence ID" value="OYR89948.1"/>
    <property type="molecule type" value="Genomic_DNA"/>
</dbReference>
<reference evidence="1 2" key="1">
    <citation type="submission" date="2017-04" db="EMBL/GenBank/DDBJ databases">
        <authorList>
            <person name="Afonso C.L."/>
            <person name="Miller P.J."/>
            <person name="Scott M.A."/>
            <person name="Spackman E."/>
            <person name="Goraichik I."/>
            <person name="Dimitrov K.M."/>
            <person name="Suarez D.L."/>
            <person name="Swayne D.E."/>
        </authorList>
    </citation>
    <scope>NUCLEOTIDE SEQUENCE [LARGE SCALE GENOMIC DNA]</scope>
    <source>
        <strain evidence="1 2">609q</strain>
    </source>
</reference>
<accession>A0A256L961</accession>
<dbReference type="Proteomes" id="UP000215828">
    <property type="component" value="Unassembled WGS sequence"/>
</dbReference>
<evidence type="ECO:0008006" key="3">
    <source>
        <dbReference type="Google" id="ProtNLM"/>
    </source>
</evidence>
<dbReference type="InterPro" id="IPR016888">
    <property type="entry name" value="UCP028498"/>
</dbReference>